<evidence type="ECO:0000256" key="4">
    <source>
        <dbReference type="ARBA" id="ARBA00022771"/>
    </source>
</evidence>
<gene>
    <name evidence="10" type="ORF">QE152_g5555</name>
</gene>
<keyword evidence="4 7" id="KW-0863">Zinc-finger</keyword>
<name>A0AAW1MHB0_POPJA</name>
<dbReference type="Gene3D" id="3.30.160.60">
    <property type="entry name" value="Classic Zinc Finger"/>
    <property type="match status" value="6"/>
</dbReference>
<evidence type="ECO:0000256" key="6">
    <source>
        <dbReference type="ARBA" id="ARBA00023242"/>
    </source>
</evidence>
<dbReference type="EMBL" id="JASPKY010000034">
    <property type="protein sequence ID" value="KAK9747095.1"/>
    <property type="molecule type" value="Genomic_DNA"/>
</dbReference>
<feature type="domain" description="C2H2-type" evidence="9">
    <location>
        <begin position="231"/>
        <end position="259"/>
    </location>
</feature>
<protein>
    <submittedName>
        <fullName evidence="10">Zinc finger, C2H2 type</fullName>
    </submittedName>
</protein>
<keyword evidence="11" id="KW-1185">Reference proteome</keyword>
<evidence type="ECO:0000256" key="1">
    <source>
        <dbReference type="ARBA" id="ARBA00004123"/>
    </source>
</evidence>
<dbReference type="GO" id="GO:0008270">
    <property type="term" value="F:zinc ion binding"/>
    <property type="evidence" value="ECO:0007669"/>
    <property type="project" value="UniProtKB-KW"/>
</dbReference>
<dbReference type="InterPro" id="IPR050331">
    <property type="entry name" value="Zinc_finger"/>
</dbReference>
<feature type="region of interest" description="Disordered" evidence="8">
    <location>
        <begin position="187"/>
        <end position="214"/>
    </location>
</feature>
<feature type="domain" description="C2H2-type" evidence="9">
    <location>
        <begin position="453"/>
        <end position="480"/>
    </location>
</feature>
<keyword evidence="3" id="KW-0677">Repeat</keyword>
<proteinExistence type="predicted"/>
<sequence>MENTEGRELLENVTISNVNESQYMIQRVPVVSPQLLSTELLQHHNGLVVDLGAGDFIPVNYTSEDLLSQDLTEEDRNLAAALVAVQLSQQQKQQQLQDSNVIINTTLPSLVAATSLDDGKVNLGDQQLMLSDKNGLNNGYLQIVESESLYKQSLMPKISTFDARDFSSHDVYSRNEELLIKAEEELETAASQRDSDGETKSDNRSSKKSLPHKKRISRKLKKTIPIIRKVYKCNLCEQIFSNSEEFGTHQSLCQTTITPIHQAAFVCQICNGSFQDQLRFFEHLKAHYEPDVIIQLGNGPETKTKQTSSKQQTKSDNLISSFLTTCIQCNKTFRRQKAYEAHMRDFHSKDDLNEFSEPEDLMAGIDVNTSVQNTVNDTKEWYNGEDELHVTEEDLRQLVAQEYICHLCMKTFNLRAALQEHMWTCKIDHPDSTKETLQSEQPKKKGKKKTTEYHCSECSRVFMHKNSLVYHMRGHTGIRPHPCNQCGKSFFAASALKVHLRLHSGDKPYRASSYLQNHRRIHTGEKPHPCELCGKRFRVRSDMKRHYQTHSRKRINRAASTDALVTKIERFENEGIESILPDEESEAKFKDEENAVPSAIQYETDGLENVREGNTLYVMPILIS</sequence>
<evidence type="ECO:0000256" key="8">
    <source>
        <dbReference type="SAM" id="MobiDB-lite"/>
    </source>
</evidence>
<comment type="subcellular location">
    <subcellularLocation>
        <location evidence="1">Nucleus</location>
    </subcellularLocation>
</comment>
<feature type="domain" description="C2H2-type" evidence="9">
    <location>
        <begin position="481"/>
        <end position="508"/>
    </location>
</feature>
<feature type="domain" description="C2H2-type" evidence="9">
    <location>
        <begin position="528"/>
        <end position="555"/>
    </location>
</feature>
<feature type="compositionally biased region" description="Basic and acidic residues" evidence="8">
    <location>
        <begin position="193"/>
        <end position="205"/>
    </location>
</feature>
<dbReference type="Pfam" id="PF00096">
    <property type="entry name" value="zf-C2H2"/>
    <property type="match status" value="4"/>
</dbReference>
<keyword evidence="5" id="KW-0862">Zinc</keyword>
<dbReference type="PROSITE" id="PS50157">
    <property type="entry name" value="ZINC_FINGER_C2H2_2"/>
    <property type="match status" value="8"/>
</dbReference>
<feature type="domain" description="C2H2-type" evidence="9">
    <location>
        <begin position="403"/>
        <end position="430"/>
    </location>
</feature>
<dbReference type="GO" id="GO:0006355">
    <property type="term" value="P:regulation of DNA-templated transcription"/>
    <property type="evidence" value="ECO:0007669"/>
    <property type="project" value="UniProtKB-ARBA"/>
</dbReference>
<accession>A0AAW1MHB0</accession>
<dbReference type="PANTHER" id="PTHR16515:SF66">
    <property type="entry name" value="C2H2-TYPE DOMAIN-CONTAINING PROTEIN"/>
    <property type="match status" value="1"/>
</dbReference>
<feature type="domain" description="C2H2-type" evidence="9">
    <location>
        <begin position="507"/>
        <end position="527"/>
    </location>
</feature>
<dbReference type="AlphaFoldDB" id="A0AAW1MHB0"/>
<reference evidence="10 11" key="1">
    <citation type="journal article" date="2024" name="BMC Genomics">
        <title>De novo assembly and annotation of Popillia japonica's genome with initial clues to its potential as an invasive pest.</title>
        <authorList>
            <person name="Cucini C."/>
            <person name="Boschi S."/>
            <person name="Funari R."/>
            <person name="Cardaioli E."/>
            <person name="Iannotti N."/>
            <person name="Marturano G."/>
            <person name="Paoli F."/>
            <person name="Bruttini M."/>
            <person name="Carapelli A."/>
            <person name="Frati F."/>
            <person name="Nardi F."/>
        </authorList>
    </citation>
    <scope>NUCLEOTIDE SEQUENCE [LARGE SCALE GENOMIC DNA]</scope>
    <source>
        <strain evidence="10">DMR45628</strain>
    </source>
</reference>
<dbReference type="PANTHER" id="PTHR16515">
    <property type="entry name" value="PR DOMAIN ZINC FINGER PROTEIN"/>
    <property type="match status" value="1"/>
</dbReference>
<dbReference type="SUPFAM" id="SSF57667">
    <property type="entry name" value="beta-beta-alpha zinc fingers"/>
    <property type="match status" value="4"/>
</dbReference>
<dbReference type="FunFam" id="3.30.160.60:FF:000100">
    <property type="entry name" value="Zinc finger 45-like"/>
    <property type="match status" value="1"/>
</dbReference>
<organism evidence="10 11">
    <name type="scientific">Popillia japonica</name>
    <name type="common">Japanese beetle</name>
    <dbReference type="NCBI Taxonomy" id="7064"/>
    <lineage>
        <taxon>Eukaryota</taxon>
        <taxon>Metazoa</taxon>
        <taxon>Ecdysozoa</taxon>
        <taxon>Arthropoda</taxon>
        <taxon>Hexapoda</taxon>
        <taxon>Insecta</taxon>
        <taxon>Pterygota</taxon>
        <taxon>Neoptera</taxon>
        <taxon>Endopterygota</taxon>
        <taxon>Coleoptera</taxon>
        <taxon>Polyphaga</taxon>
        <taxon>Scarabaeiformia</taxon>
        <taxon>Scarabaeidae</taxon>
        <taxon>Rutelinae</taxon>
        <taxon>Popillia</taxon>
    </lineage>
</organism>
<evidence type="ECO:0000256" key="7">
    <source>
        <dbReference type="PROSITE-ProRule" id="PRU00042"/>
    </source>
</evidence>
<dbReference type="FunFam" id="3.30.160.60:FF:002343">
    <property type="entry name" value="Zinc finger protein 33A"/>
    <property type="match status" value="1"/>
</dbReference>
<feature type="domain" description="C2H2-type" evidence="9">
    <location>
        <begin position="324"/>
        <end position="352"/>
    </location>
</feature>
<dbReference type="SMART" id="SM00355">
    <property type="entry name" value="ZnF_C2H2"/>
    <property type="match status" value="7"/>
</dbReference>
<evidence type="ECO:0000259" key="9">
    <source>
        <dbReference type="PROSITE" id="PS50157"/>
    </source>
</evidence>
<dbReference type="GO" id="GO:0005634">
    <property type="term" value="C:nucleus"/>
    <property type="evidence" value="ECO:0007669"/>
    <property type="project" value="UniProtKB-SubCell"/>
</dbReference>
<dbReference type="Proteomes" id="UP001458880">
    <property type="component" value="Unassembled WGS sequence"/>
</dbReference>
<evidence type="ECO:0000313" key="10">
    <source>
        <dbReference type="EMBL" id="KAK9747095.1"/>
    </source>
</evidence>
<evidence type="ECO:0000313" key="11">
    <source>
        <dbReference type="Proteomes" id="UP001458880"/>
    </source>
</evidence>
<dbReference type="PROSITE" id="PS00028">
    <property type="entry name" value="ZINC_FINGER_C2H2_1"/>
    <property type="match status" value="5"/>
</dbReference>
<evidence type="ECO:0000256" key="2">
    <source>
        <dbReference type="ARBA" id="ARBA00022723"/>
    </source>
</evidence>
<dbReference type="InterPro" id="IPR036236">
    <property type="entry name" value="Znf_C2H2_sf"/>
</dbReference>
<comment type="caution">
    <text evidence="10">The sequence shown here is derived from an EMBL/GenBank/DDBJ whole genome shotgun (WGS) entry which is preliminary data.</text>
</comment>
<keyword evidence="6" id="KW-0539">Nucleus</keyword>
<feature type="domain" description="C2H2-type" evidence="9">
    <location>
        <begin position="265"/>
        <end position="287"/>
    </location>
</feature>
<dbReference type="InterPro" id="IPR013087">
    <property type="entry name" value="Znf_C2H2_type"/>
</dbReference>
<evidence type="ECO:0000256" key="3">
    <source>
        <dbReference type="ARBA" id="ARBA00022737"/>
    </source>
</evidence>
<evidence type="ECO:0000256" key="5">
    <source>
        <dbReference type="ARBA" id="ARBA00022833"/>
    </source>
</evidence>
<keyword evidence="2" id="KW-0479">Metal-binding</keyword>